<dbReference type="EMBL" id="CP033897">
    <property type="protein sequence ID" value="AZA10962.1"/>
    <property type="molecule type" value="Genomic_DNA"/>
</dbReference>
<dbReference type="Proteomes" id="UP000271587">
    <property type="component" value="Chromosome"/>
</dbReference>
<gene>
    <name evidence="3" type="ORF">CGERO_03210</name>
</gene>
<dbReference type="OrthoDB" id="3415124at2"/>
<evidence type="ECO:0000313" key="4">
    <source>
        <dbReference type="Proteomes" id="UP000271587"/>
    </source>
</evidence>
<feature type="region of interest" description="Disordered" evidence="1">
    <location>
        <begin position="228"/>
        <end position="247"/>
    </location>
</feature>
<proteinExistence type="predicted"/>
<dbReference type="AlphaFoldDB" id="A0A3G6IZ33"/>
<evidence type="ECO:0000313" key="3">
    <source>
        <dbReference type="EMBL" id="AZA10962.1"/>
    </source>
</evidence>
<keyword evidence="4" id="KW-1185">Reference proteome</keyword>
<dbReference type="KEGG" id="cgk:CGERO_03210"/>
<organism evidence="3 4">
    <name type="scientific">Corynebacterium gerontici</name>
    <dbReference type="NCBI Taxonomy" id="2079234"/>
    <lineage>
        <taxon>Bacteria</taxon>
        <taxon>Bacillati</taxon>
        <taxon>Actinomycetota</taxon>
        <taxon>Actinomycetes</taxon>
        <taxon>Mycobacteriales</taxon>
        <taxon>Corynebacteriaceae</taxon>
        <taxon>Corynebacterium</taxon>
    </lineage>
</organism>
<sequence length="742" mass="79447">MPESTSPHGLEQWLRTLNRDTMATLLSHRPDAIAPPPPGISPLAERLRLPASMRRATQKLTALDIAVLHIASQLGAEFSPIVAPDLVQAILPTLQGERPDISVDDARTLAQGAFEHLRAMGMLLDFPQGYVIPAGVLNVIPPGLEPSTYALTPAELTDAVKQLGEKEVAILRTLAEGGGTGTTRDAAPDADPTRPIPRLIQSGMLIRVNAHTVRLPAVLKAVLRGTTPPPQRLLPPERGSNIHSSNASIGSGLEATRMLRVLVEELGTTPGVLVKSGALAQRTNQHLQKVLQCDEATLAMLIGAGIASGVLGTGEPQPLPDNDNGGDYLCPSTDADRWLQLSLADQWADVLEGWMFHDQQAFWKVTAEARKILDPENHRSELPQRRRALLNQALRYAPSDLKAGLSYHHPLLALHMSEVEIDAHIEAGVFFGVLNQDGSATEVLQGLKDGTLRTVCEKLTPAPVTHFIPQGDMTVLAPGPVDASVAQTLQLIADAESQGLASTYRISDSSVRRALDSGLSGAEIQQFLEQHTIGEVPQAITFCIDDAARQHGTIRGGAALSYIRSEDKALLQEALRADTRHSLGLRRIAPTVAVAQVPLAQVLKVLQAAGLMPVAEDEQGLSLDLRPAPARVGVEKPAPRPSEQREANIEAALGAIFAGDAADQVAHHAQRTANPQQALVHLRAAVRAGKKVVLGFVDNTGRVKRQIVMPVDVSGGKLTALAEDELQYFPVHRIAEVGTIDQ</sequence>
<accession>A0A3G6IZ33</accession>
<name>A0A3G6IZ33_9CORY</name>
<reference evidence="3 4" key="1">
    <citation type="submission" date="2018-11" db="EMBL/GenBank/DDBJ databases">
        <authorList>
            <person name="Kleinhagauer T."/>
            <person name="Glaeser S.P."/>
            <person name="Spergser J."/>
            <person name="Ruckert C."/>
            <person name="Kaempfer P."/>
            <person name="Busse H.-J."/>
        </authorList>
    </citation>
    <scope>NUCLEOTIDE SEQUENCE [LARGE SCALE GENOMIC DNA]</scope>
    <source>
        <strain evidence="3 4">W8</strain>
    </source>
</reference>
<evidence type="ECO:0000259" key="2">
    <source>
        <dbReference type="Pfam" id="PF13625"/>
    </source>
</evidence>
<dbReference type="InterPro" id="IPR032830">
    <property type="entry name" value="XPB/Ssl2_N"/>
</dbReference>
<feature type="domain" description="Helicase XPB/Ssl2 N-terminal" evidence="2">
    <location>
        <begin position="468"/>
        <end position="589"/>
    </location>
</feature>
<dbReference type="RefSeq" id="WP_123933437.1">
    <property type="nucleotide sequence ID" value="NZ_JBHSSQ010000002.1"/>
</dbReference>
<dbReference type="Pfam" id="PF13625">
    <property type="entry name" value="Helicase_C_3"/>
    <property type="match status" value="1"/>
</dbReference>
<protein>
    <recommendedName>
        <fullName evidence="2">Helicase XPB/Ssl2 N-terminal domain-containing protein</fullName>
    </recommendedName>
</protein>
<evidence type="ECO:0000256" key="1">
    <source>
        <dbReference type="SAM" id="MobiDB-lite"/>
    </source>
</evidence>